<reference evidence="4 6" key="1">
    <citation type="submission" date="2006-04" db="EMBL/GenBank/DDBJ databases">
        <authorList>
            <person name="Nierman W.C."/>
        </authorList>
    </citation>
    <scope>NUCLEOTIDE SEQUENCE [LARGE SCALE GENOMIC DNA]</scope>
    <source>
        <strain evidence="4 6">DW4/3-1</strain>
    </source>
</reference>
<feature type="domain" description="EamA" evidence="2">
    <location>
        <begin position="17"/>
        <end position="143"/>
    </location>
</feature>
<dbReference type="AlphaFoldDB" id="Q08RE3"/>
<evidence type="ECO:0000313" key="6">
    <source>
        <dbReference type="Proteomes" id="UP000032702"/>
    </source>
</evidence>
<dbReference type="KEGG" id="sur:STAUR_2001"/>
<keyword evidence="1" id="KW-1133">Transmembrane helix</keyword>
<keyword evidence="1 4" id="KW-0812">Transmembrane</keyword>
<name>Q08RE3_STIAD</name>
<feature type="transmembrane region" description="Helical" evidence="1">
    <location>
        <begin position="216"/>
        <end position="233"/>
    </location>
</feature>
<dbReference type="EMBL" id="CP002271">
    <property type="protein sequence ID" value="ADO69805.1"/>
    <property type="molecule type" value="Genomic_DNA"/>
</dbReference>
<dbReference type="PANTHER" id="PTHR22911">
    <property type="entry name" value="ACYL-MALONYL CONDENSING ENZYME-RELATED"/>
    <property type="match status" value="1"/>
</dbReference>
<dbReference type="Proteomes" id="UP000001351">
    <property type="component" value="Chromosome"/>
</dbReference>
<feature type="transmembrane region" description="Helical" evidence="1">
    <location>
        <begin position="70"/>
        <end position="90"/>
    </location>
</feature>
<feature type="transmembrane region" description="Helical" evidence="1">
    <location>
        <begin position="38"/>
        <end position="58"/>
    </location>
</feature>
<proteinExistence type="predicted"/>
<dbReference type="RefSeq" id="WP_002618233.1">
    <property type="nucleotide sequence ID" value="NC_014623.1"/>
</dbReference>
<feature type="transmembrane region" description="Helical" evidence="1">
    <location>
        <begin position="12"/>
        <end position="32"/>
    </location>
</feature>
<dbReference type="Proteomes" id="UP000032702">
    <property type="component" value="Unassembled WGS sequence"/>
</dbReference>
<evidence type="ECO:0000313" key="5">
    <source>
        <dbReference type="Proteomes" id="UP000001351"/>
    </source>
</evidence>
<evidence type="ECO:0000256" key="1">
    <source>
        <dbReference type="SAM" id="Phobius"/>
    </source>
</evidence>
<organism evidence="4 6">
    <name type="scientific">Stigmatella aurantiaca (strain DW4/3-1)</name>
    <dbReference type="NCBI Taxonomy" id="378806"/>
    <lineage>
        <taxon>Bacteria</taxon>
        <taxon>Pseudomonadati</taxon>
        <taxon>Myxococcota</taxon>
        <taxon>Myxococcia</taxon>
        <taxon>Myxococcales</taxon>
        <taxon>Cystobacterineae</taxon>
        <taxon>Archangiaceae</taxon>
        <taxon>Stigmatella</taxon>
    </lineage>
</organism>
<feature type="domain" description="EamA" evidence="2">
    <location>
        <begin position="157"/>
        <end position="287"/>
    </location>
</feature>
<sequence length="303" mass="31998">MATAPFSTARATAIGTVAILLWASLALLATYTGNIPPFETVALSFAVASLLTLGKWVVRREDIGRHLRQPAAVWLTGVGGLFGYHFFYFLALKRAPPVEANLINYLWPLLIVLFSALLPGERLRGWHVGGAILGLCGTLLIVTDGGQVALRPEYAVGYASAFACAVTWGAYSVLSRRFGAVPTDTVGGFCGVTAVLAALCHGAFEQPVWPSPGEWLALVLMGAGPTGLAFFVWDVGMKRGNIRALAGLSYSTPLLSTVLLIVAGRTRPSVTLALACLFIISGAVLASRDLWARDARGATNPAL</sequence>
<feature type="transmembrane region" description="Helical" evidence="1">
    <location>
        <begin position="155"/>
        <end position="174"/>
    </location>
</feature>
<dbReference type="eggNOG" id="COG0697">
    <property type="taxonomic scope" value="Bacteria"/>
</dbReference>
<feature type="transmembrane region" description="Helical" evidence="1">
    <location>
        <begin position="269"/>
        <end position="286"/>
    </location>
</feature>
<dbReference type="GO" id="GO:0016020">
    <property type="term" value="C:membrane"/>
    <property type="evidence" value="ECO:0007669"/>
    <property type="project" value="InterPro"/>
</dbReference>
<keyword evidence="1" id="KW-0472">Membrane</keyword>
<gene>
    <name evidence="3" type="ordered locus">STAUR_2001</name>
    <name evidence="4" type="ORF">STIAU_2360</name>
</gene>
<dbReference type="PANTHER" id="PTHR22911:SF76">
    <property type="entry name" value="EAMA DOMAIN-CONTAINING PROTEIN"/>
    <property type="match status" value="1"/>
</dbReference>
<dbReference type="SUPFAM" id="SSF103481">
    <property type="entry name" value="Multidrug resistance efflux transporter EmrE"/>
    <property type="match status" value="2"/>
</dbReference>
<dbReference type="HOGENOM" id="CLU_067094_0_0_7"/>
<feature type="transmembrane region" description="Helical" evidence="1">
    <location>
        <begin position="125"/>
        <end position="143"/>
    </location>
</feature>
<dbReference type="InterPro" id="IPR037185">
    <property type="entry name" value="EmrE-like"/>
</dbReference>
<dbReference type="EMBL" id="AAMD01000187">
    <property type="protein sequence ID" value="EAU63051.1"/>
    <property type="molecule type" value="Genomic_DNA"/>
</dbReference>
<dbReference type="OrthoDB" id="9795732at2"/>
<dbReference type="Pfam" id="PF00892">
    <property type="entry name" value="EamA"/>
    <property type="match status" value="2"/>
</dbReference>
<dbReference type="InterPro" id="IPR000620">
    <property type="entry name" value="EamA_dom"/>
</dbReference>
<feature type="transmembrane region" description="Helical" evidence="1">
    <location>
        <begin position="245"/>
        <end position="263"/>
    </location>
</feature>
<accession>Q08RE3</accession>
<reference evidence="3 5" key="2">
    <citation type="journal article" date="2011" name="Mol. Biol. Evol.">
        <title>Comparative genomic analysis of fruiting body formation in Myxococcales.</title>
        <authorList>
            <person name="Huntley S."/>
            <person name="Hamann N."/>
            <person name="Wegener-Feldbrugge S."/>
            <person name="Treuner-Lange A."/>
            <person name="Kube M."/>
            <person name="Reinhardt R."/>
            <person name="Klages S."/>
            <person name="Muller R."/>
            <person name="Ronning C.M."/>
            <person name="Nierman W.C."/>
            <person name="Sogaard-Andersen L."/>
        </authorList>
    </citation>
    <scope>NUCLEOTIDE SEQUENCE [LARGE SCALE GENOMIC DNA]</scope>
    <source>
        <strain evidence="3 5">DW4/3-1</strain>
    </source>
</reference>
<keyword evidence="5" id="KW-1185">Reference proteome</keyword>
<evidence type="ECO:0000313" key="3">
    <source>
        <dbReference type="EMBL" id="ADO69805.1"/>
    </source>
</evidence>
<feature type="transmembrane region" description="Helical" evidence="1">
    <location>
        <begin position="102"/>
        <end position="118"/>
    </location>
</feature>
<dbReference type="PATRIC" id="fig|378806.16.peg.1904"/>
<dbReference type="STRING" id="378806.STAUR_2001"/>
<protein>
    <submittedName>
        <fullName evidence="4">Putative transmembrane protein</fullName>
    </submittedName>
</protein>
<evidence type="ECO:0000259" key="2">
    <source>
        <dbReference type="Pfam" id="PF00892"/>
    </source>
</evidence>
<evidence type="ECO:0000313" key="4">
    <source>
        <dbReference type="EMBL" id="EAU63051.1"/>
    </source>
</evidence>
<feature type="transmembrane region" description="Helical" evidence="1">
    <location>
        <begin position="186"/>
        <end position="204"/>
    </location>
</feature>